<protein>
    <recommendedName>
        <fullName evidence="5">Apple domain-containing protein</fullName>
    </recommendedName>
</protein>
<dbReference type="Proteomes" id="UP000799750">
    <property type="component" value="Unassembled WGS sequence"/>
</dbReference>
<keyword evidence="4" id="KW-1185">Reference proteome</keyword>
<evidence type="ECO:0008006" key="5">
    <source>
        <dbReference type="Google" id="ProtNLM"/>
    </source>
</evidence>
<evidence type="ECO:0000313" key="4">
    <source>
        <dbReference type="Proteomes" id="UP000799750"/>
    </source>
</evidence>
<feature type="region of interest" description="Disordered" evidence="1">
    <location>
        <begin position="105"/>
        <end position="131"/>
    </location>
</feature>
<sequence length="444" mass="46321">MGSSSGISSPSPSPSISCYGFANYSTAIVEGVEFLIEADVVKSNDNLGSPIFDGSFNDCLLACATNALCVDLSYTEGQICYLKGSLGTTSSETGTCDAVIIAGPSSSSSVVSTSSTPSSAPSSSLTSPSDSSIITSTIGTASGTTLSLSATSSPATCACGQDGSVTAFGSSTYQIFCGFYYAGNPIGDYIAGITFSECAQNCSLNSTCDEIAYYPDSDGSVGTTYCYLYQTESPQTLQAIGPWCAGYRLTSSTSSAVATSTLGSSSLSETTATSSFSETAATTGSISLSVLSSPSLSSESSSLSLSLLSGSSATHFSDSPTLEHFYYYVVLRPIVSGRKHFELSIVAISIDQSIIPIVKLTGSKCIIDRLPNHISNNESVAIISNGNNFELLIFILGILSTIFNLSKLILGFIITISYPFHRLWRNRQLHNDTNSGEYHFPSPI</sequence>
<keyword evidence="2" id="KW-0812">Transmembrane</keyword>
<keyword evidence="2" id="KW-1133">Transmembrane helix</keyword>
<gene>
    <name evidence="3" type="ORF">BU16DRAFT_555491</name>
</gene>
<evidence type="ECO:0000256" key="1">
    <source>
        <dbReference type="SAM" id="MobiDB-lite"/>
    </source>
</evidence>
<reference evidence="3" key="1">
    <citation type="journal article" date="2020" name="Stud. Mycol.">
        <title>101 Dothideomycetes genomes: a test case for predicting lifestyles and emergence of pathogens.</title>
        <authorList>
            <person name="Haridas S."/>
            <person name="Albert R."/>
            <person name="Binder M."/>
            <person name="Bloem J."/>
            <person name="Labutti K."/>
            <person name="Salamov A."/>
            <person name="Andreopoulos B."/>
            <person name="Baker S."/>
            <person name="Barry K."/>
            <person name="Bills G."/>
            <person name="Bluhm B."/>
            <person name="Cannon C."/>
            <person name="Castanera R."/>
            <person name="Culley D."/>
            <person name="Daum C."/>
            <person name="Ezra D."/>
            <person name="Gonzalez J."/>
            <person name="Henrissat B."/>
            <person name="Kuo A."/>
            <person name="Liang C."/>
            <person name="Lipzen A."/>
            <person name="Lutzoni F."/>
            <person name="Magnuson J."/>
            <person name="Mondo S."/>
            <person name="Nolan M."/>
            <person name="Ohm R."/>
            <person name="Pangilinan J."/>
            <person name="Park H.-J."/>
            <person name="Ramirez L."/>
            <person name="Alfaro M."/>
            <person name="Sun H."/>
            <person name="Tritt A."/>
            <person name="Yoshinaga Y."/>
            <person name="Zwiers L.-H."/>
            <person name="Turgeon B."/>
            <person name="Goodwin S."/>
            <person name="Spatafora J."/>
            <person name="Crous P."/>
            <person name="Grigoriev I."/>
        </authorList>
    </citation>
    <scope>NUCLEOTIDE SEQUENCE</scope>
    <source>
        <strain evidence="3">CBS 269.34</strain>
    </source>
</reference>
<evidence type="ECO:0000256" key="2">
    <source>
        <dbReference type="SAM" id="Phobius"/>
    </source>
</evidence>
<dbReference type="AlphaFoldDB" id="A0A6A6R9A5"/>
<accession>A0A6A6R9A5</accession>
<evidence type="ECO:0000313" key="3">
    <source>
        <dbReference type="EMBL" id="KAF2500984.1"/>
    </source>
</evidence>
<organism evidence="3 4">
    <name type="scientific">Lophium mytilinum</name>
    <dbReference type="NCBI Taxonomy" id="390894"/>
    <lineage>
        <taxon>Eukaryota</taxon>
        <taxon>Fungi</taxon>
        <taxon>Dikarya</taxon>
        <taxon>Ascomycota</taxon>
        <taxon>Pezizomycotina</taxon>
        <taxon>Dothideomycetes</taxon>
        <taxon>Pleosporomycetidae</taxon>
        <taxon>Mytilinidiales</taxon>
        <taxon>Mytilinidiaceae</taxon>
        <taxon>Lophium</taxon>
    </lineage>
</organism>
<dbReference type="EMBL" id="MU004182">
    <property type="protein sequence ID" value="KAF2500984.1"/>
    <property type="molecule type" value="Genomic_DNA"/>
</dbReference>
<feature type="transmembrane region" description="Helical" evidence="2">
    <location>
        <begin position="391"/>
        <end position="418"/>
    </location>
</feature>
<proteinExistence type="predicted"/>
<name>A0A6A6R9A5_9PEZI</name>
<keyword evidence="2" id="KW-0472">Membrane</keyword>